<evidence type="ECO:0000259" key="2">
    <source>
        <dbReference type="PROSITE" id="PS50937"/>
    </source>
</evidence>
<feature type="domain" description="HTH merR-type" evidence="2">
    <location>
        <begin position="1"/>
        <end position="71"/>
    </location>
</feature>
<dbReference type="InterPro" id="IPR009061">
    <property type="entry name" value="DNA-bd_dom_put_sf"/>
</dbReference>
<dbReference type="RefSeq" id="WP_036172590.1">
    <property type="nucleotide sequence ID" value="NZ_AVCZ01000004.1"/>
</dbReference>
<gene>
    <name evidence="3" type="ORF">CD30_03750</name>
</gene>
<dbReference type="Proteomes" id="UP000030595">
    <property type="component" value="Unassembled WGS sequence"/>
</dbReference>
<dbReference type="PROSITE" id="PS50937">
    <property type="entry name" value="HTH_MERR_2"/>
    <property type="match status" value="1"/>
</dbReference>
<accession>A0A0A3JXG6</accession>
<proteinExistence type="predicted"/>
<dbReference type="GO" id="GO:0003677">
    <property type="term" value="F:DNA binding"/>
    <property type="evidence" value="ECO:0007669"/>
    <property type="project" value="UniProtKB-KW"/>
</dbReference>
<dbReference type="Gene3D" id="1.10.1660.10">
    <property type="match status" value="1"/>
</dbReference>
<keyword evidence="1" id="KW-0238">DNA-binding</keyword>
<organism evidence="3 4">
    <name type="scientific">Ureibacillus massiliensis 4400831 = CIP 108448 = CCUG 49529</name>
    <dbReference type="NCBI Taxonomy" id="1211035"/>
    <lineage>
        <taxon>Bacteria</taxon>
        <taxon>Bacillati</taxon>
        <taxon>Bacillota</taxon>
        <taxon>Bacilli</taxon>
        <taxon>Bacillales</taxon>
        <taxon>Caryophanaceae</taxon>
        <taxon>Ureibacillus</taxon>
    </lineage>
</organism>
<dbReference type="GO" id="GO:0003700">
    <property type="term" value="F:DNA-binding transcription factor activity"/>
    <property type="evidence" value="ECO:0007669"/>
    <property type="project" value="InterPro"/>
</dbReference>
<dbReference type="SMART" id="SM00422">
    <property type="entry name" value="HTH_MERR"/>
    <property type="match status" value="1"/>
</dbReference>
<dbReference type="CDD" id="cd01106">
    <property type="entry name" value="HTH_TipAL-Mta"/>
    <property type="match status" value="1"/>
</dbReference>
<evidence type="ECO:0000313" key="4">
    <source>
        <dbReference type="Proteomes" id="UP000030595"/>
    </source>
</evidence>
<reference evidence="3 4" key="1">
    <citation type="submission" date="2014-02" db="EMBL/GenBank/DDBJ databases">
        <title>Draft genome sequence of Lysinibacillus massiliensis CCUG 49529.</title>
        <authorList>
            <person name="Zhang F."/>
            <person name="Wang G."/>
            <person name="Zhang L."/>
        </authorList>
    </citation>
    <scope>NUCLEOTIDE SEQUENCE [LARGE SCALE GENOMIC DNA]</scope>
    <source>
        <strain evidence="3 4">CCUG 49529</strain>
    </source>
</reference>
<name>A0A0A3JXG6_9BACL</name>
<sequence>MEVTIGQFAKLVGSTVRTLRYYDKIGLLTPKNLNQNGRKVYTRLDWEIFQKIVIFKNLGLSLSEIKEQLTNEKLSNRELLLVQKQLITRKQEELNDILEVITRMDRLYNLEGISEEELDEFAFIMLDLFMREKRQIQALEEYFIADKQLMKEIKLLHDPEYKMKMDRETWHLIQAIKNAIQYNDSTSRKKVRDILNNMDNIFPASRNFLSLINDDIFFAKYNQEFNNYFPENIARYIYNELKTYYDDKENSEGKDNNE</sequence>
<protein>
    <submittedName>
        <fullName evidence="3">MerR family transcriptional regulator</fullName>
    </submittedName>
</protein>
<dbReference type="InterPro" id="IPR047057">
    <property type="entry name" value="MerR_fam"/>
</dbReference>
<keyword evidence="4" id="KW-1185">Reference proteome</keyword>
<dbReference type="AlphaFoldDB" id="A0A0A3JXG6"/>
<evidence type="ECO:0000256" key="1">
    <source>
        <dbReference type="ARBA" id="ARBA00023125"/>
    </source>
</evidence>
<dbReference type="eggNOG" id="COG0789">
    <property type="taxonomic scope" value="Bacteria"/>
</dbReference>
<comment type="caution">
    <text evidence="3">The sequence shown here is derived from an EMBL/GenBank/DDBJ whole genome shotgun (WGS) entry which is preliminary data.</text>
</comment>
<dbReference type="EMBL" id="JPVQ01000004">
    <property type="protein sequence ID" value="KGR91702.1"/>
    <property type="molecule type" value="Genomic_DNA"/>
</dbReference>
<dbReference type="InterPro" id="IPR000551">
    <property type="entry name" value="MerR-type_HTH_dom"/>
</dbReference>
<dbReference type="PANTHER" id="PTHR30204">
    <property type="entry name" value="REDOX-CYCLING DRUG-SENSING TRANSCRIPTIONAL ACTIVATOR SOXR"/>
    <property type="match status" value="1"/>
</dbReference>
<dbReference type="PANTHER" id="PTHR30204:SF96">
    <property type="entry name" value="CHROMOSOME-ANCHORING PROTEIN RACA"/>
    <property type="match status" value="1"/>
</dbReference>
<dbReference type="OrthoDB" id="1894615at2"/>
<evidence type="ECO:0000313" key="3">
    <source>
        <dbReference type="EMBL" id="KGR91702.1"/>
    </source>
</evidence>
<dbReference type="Pfam" id="PF13411">
    <property type="entry name" value="MerR_1"/>
    <property type="match status" value="1"/>
</dbReference>
<dbReference type="SUPFAM" id="SSF46955">
    <property type="entry name" value="Putative DNA-binding domain"/>
    <property type="match status" value="1"/>
</dbReference>